<dbReference type="InterPro" id="IPR001789">
    <property type="entry name" value="Sig_transdc_resp-reg_receiver"/>
</dbReference>
<dbReference type="AlphaFoldDB" id="A0AAW8AR90"/>
<feature type="domain" description="Response regulatory" evidence="2">
    <location>
        <begin position="5"/>
        <end position="72"/>
    </location>
</feature>
<evidence type="ECO:0000259" key="2">
    <source>
        <dbReference type="PROSITE" id="PS50110"/>
    </source>
</evidence>
<dbReference type="Proteomes" id="UP001244490">
    <property type="component" value="Unassembled WGS sequence"/>
</dbReference>
<dbReference type="InterPro" id="IPR011006">
    <property type="entry name" value="CheY-like_superfamily"/>
</dbReference>
<evidence type="ECO:0000313" key="3">
    <source>
        <dbReference type="EMBL" id="MDP0971316.1"/>
    </source>
</evidence>
<accession>A0AAW8AR90</accession>
<dbReference type="PROSITE" id="PS50110">
    <property type="entry name" value="RESPONSE_REGULATORY"/>
    <property type="match status" value="1"/>
</dbReference>
<dbReference type="SUPFAM" id="SSF52172">
    <property type="entry name" value="CheY-like"/>
    <property type="match status" value="1"/>
</dbReference>
<name>A0AAW8AR90_KLEPN</name>
<proteinExistence type="predicted"/>
<gene>
    <name evidence="3" type="ORF">Q6294_30710</name>
</gene>
<dbReference type="EMBL" id="JAUUIA010000590">
    <property type="protein sequence ID" value="MDP0971316.1"/>
    <property type="molecule type" value="Genomic_DNA"/>
</dbReference>
<sequence>MHRGIAWIVDDSSSIRWGLERALTGAGLSCTTFVSGNEVLDALTTITPDVLLSYISMPGMYGLALVKQIKQR</sequence>
<comment type="caution">
    <text evidence="3">The sequence shown here is derived from an EMBL/GenBank/DDBJ whole genome shotgun (WGS) entry which is preliminary data.</text>
</comment>
<dbReference type="Pfam" id="PF00072">
    <property type="entry name" value="Response_reg"/>
    <property type="match status" value="1"/>
</dbReference>
<dbReference type="GO" id="GO:0000160">
    <property type="term" value="P:phosphorelay signal transduction system"/>
    <property type="evidence" value="ECO:0007669"/>
    <property type="project" value="InterPro"/>
</dbReference>
<reference evidence="3" key="1">
    <citation type="submission" date="2023-07" db="EMBL/GenBank/DDBJ databases">
        <authorList>
            <person name="Peng Z."/>
        </authorList>
    </citation>
    <scope>NUCLEOTIDE SEQUENCE</scope>
    <source>
        <strain evidence="3">KP219</strain>
    </source>
</reference>
<evidence type="ECO:0000256" key="1">
    <source>
        <dbReference type="PROSITE-ProRule" id="PRU00169"/>
    </source>
</evidence>
<comment type="caution">
    <text evidence="1">Lacks conserved residue(s) required for the propagation of feature annotation.</text>
</comment>
<feature type="non-terminal residue" evidence="3">
    <location>
        <position position="72"/>
    </location>
</feature>
<evidence type="ECO:0000313" key="4">
    <source>
        <dbReference type="Proteomes" id="UP001244490"/>
    </source>
</evidence>
<protein>
    <submittedName>
        <fullName evidence="3">Response regulator</fullName>
    </submittedName>
</protein>
<dbReference type="RefSeq" id="WP_305202443.1">
    <property type="nucleotide sequence ID" value="NZ_JAUUIA010000590.1"/>
</dbReference>
<organism evidence="3 4">
    <name type="scientific">Klebsiella pneumoniae</name>
    <dbReference type="NCBI Taxonomy" id="573"/>
    <lineage>
        <taxon>Bacteria</taxon>
        <taxon>Pseudomonadati</taxon>
        <taxon>Pseudomonadota</taxon>
        <taxon>Gammaproteobacteria</taxon>
        <taxon>Enterobacterales</taxon>
        <taxon>Enterobacteriaceae</taxon>
        <taxon>Klebsiella/Raoultella group</taxon>
        <taxon>Klebsiella</taxon>
        <taxon>Klebsiella pneumoniae complex</taxon>
    </lineage>
</organism>
<dbReference type="Gene3D" id="3.40.50.2300">
    <property type="match status" value="1"/>
</dbReference>